<dbReference type="AlphaFoldDB" id="A0AA35KW50"/>
<gene>
    <name evidence="1" type="ORF">PODLI_1B027580</name>
</gene>
<organism evidence="1 2">
    <name type="scientific">Podarcis lilfordi</name>
    <name type="common">Lilford's wall lizard</name>
    <dbReference type="NCBI Taxonomy" id="74358"/>
    <lineage>
        <taxon>Eukaryota</taxon>
        <taxon>Metazoa</taxon>
        <taxon>Chordata</taxon>
        <taxon>Craniata</taxon>
        <taxon>Vertebrata</taxon>
        <taxon>Euteleostomi</taxon>
        <taxon>Lepidosauria</taxon>
        <taxon>Squamata</taxon>
        <taxon>Bifurcata</taxon>
        <taxon>Unidentata</taxon>
        <taxon>Episquamata</taxon>
        <taxon>Laterata</taxon>
        <taxon>Lacertibaenia</taxon>
        <taxon>Lacertidae</taxon>
        <taxon>Podarcis</taxon>
    </lineage>
</organism>
<dbReference type="EMBL" id="OX395134">
    <property type="protein sequence ID" value="CAI5784589.1"/>
    <property type="molecule type" value="Genomic_DNA"/>
</dbReference>
<evidence type="ECO:0000313" key="2">
    <source>
        <dbReference type="Proteomes" id="UP001178461"/>
    </source>
</evidence>
<keyword evidence="2" id="KW-1185">Reference proteome</keyword>
<evidence type="ECO:0000313" key="1">
    <source>
        <dbReference type="EMBL" id="CAI5784589.1"/>
    </source>
</evidence>
<dbReference type="Proteomes" id="UP001178461">
    <property type="component" value="Chromosome 9"/>
</dbReference>
<proteinExistence type="predicted"/>
<sequence>MLLKMGGKKIIGVAAGISRVCFPLPLHILSQQLLIGRRSLKSLAVIFLVGLNCGTSQLRIPSFTGPHCVQRAAGGFCCNRVTAKYCVILKRSNSWFSLSSVAVKGGHFYTCKL</sequence>
<accession>A0AA35KW50</accession>
<name>A0AA35KW50_9SAUR</name>
<reference evidence="1" key="1">
    <citation type="submission" date="2022-12" db="EMBL/GenBank/DDBJ databases">
        <authorList>
            <person name="Alioto T."/>
            <person name="Alioto T."/>
            <person name="Gomez Garrido J."/>
        </authorList>
    </citation>
    <scope>NUCLEOTIDE SEQUENCE</scope>
</reference>
<protein>
    <submittedName>
        <fullName evidence="1">Uncharacterized protein</fullName>
    </submittedName>
</protein>